<keyword evidence="3" id="KW-1185">Reference proteome</keyword>
<dbReference type="AlphaFoldDB" id="A0AA43Q423"/>
<reference evidence="2" key="1">
    <citation type="submission" date="2023-01" db="EMBL/GenBank/DDBJ databases">
        <title>Biogeochemical cycle of methane in antarctic sediments.</title>
        <authorList>
            <person name="Roldan D.M."/>
            <person name="Menes R.J."/>
        </authorList>
    </citation>
    <scope>NUCLEOTIDE SEQUENCE [LARGE SCALE GENOMIC DNA]</scope>
    <source>
        <strain evidence="2">K-2018 MAG008</strain>
    </source>
</reference>
<evidence type="ECO:0000313" key="3">
    <source>
        <dbReference type="Proteomes" id="UP001160519"/>
    </source>
</evidence>
<gene>
    <name evidence="2" type="ORF">PSU93_02635</name>
</gene>
<sequence>MKNSTTWILVLSLCSFNALSAMRCGQKLINLGDYKGYILAQCGEPESVETRTKIVGSTLHHPRRTLDIHEYEEIQIEEWVYNFGSYRLQHYLRFENGILKEIRSLGKGH</sequence>
<evidence type="ECO:0000313" key="2">
    <source>
        <dbReference type="EMBL" id="MDI1230027.1"/>
    </source>
</evidence>
<proteinExistence type="predicted"/>
<organism evidence="2 3">
    <name type="scientific">Candidatus Methylobacter titanis</name>
    <dbReference type="NCBI Taxonomy" id="3053457"/>
    <lineage>
        <taxon>Bacteria</taxon>
        <taxon>Pseudomonadati</taxon>
        <taxon>Pseudomonadota</taxon>
        <taxon>Gammaproteobacteria</taxon>
        <taxon>Methylococcales</taxon>
        <taxon>Methylococcaceae</taxon>
        <taxon>Methylobacter</taxon>
    </lineage>
</organism>
<feature type="chain" id="PRO_5041364047" evidence="1">
    <location>
        <begin position="21"/>
        <end position="109"/>
    </location>
</feature>
<name>A0AA43Q423_9GAMM</name>
<feature type="signal peptide" evidence="1">
    <location>
        <begin position="1"/>
        <end position="20"/>
    </location>
</feature>
<comment type="caution">
    <text evidence="2">The sequence shown here is derived from an EMBL/GenBank/DDBJ whole genome shotgun (WGS) entry which is preliminary data.</text>
</comment>
<accession>A0AA43Q423</accession>
<keyword evidence="1" id="KW-0732">Signal</keyword>
<dbReference type="Pfam" id="PF11006">
    <property type="entry name" value="DUF2845"/>
    <property type="match status" value="1"/>
</dbReference>
<protein>
    <submittedName>
        <fullName evidence="2">DUF2845 domain-containing protein</fullName>
    </submittedName>
</protein>
<dbReference type="Proteomes" id="UP001160519">
    <property type="component" value="Unassembled WGS sequence"/>
</dbReference>
<dbReference type="InterPro" id="IPR021268">
    <property type="entry name" value="DUF2845"/>
</dbReference>
<dbReference type="EMBL" id="JAQSDF010000004">
    <property type="protein sequence ID" value="MDI1230027.1"/>
    <property type="molecule type" value="Genomic_DNA"/>
</dbReference>
<evidence type="ECO:0000256" key="1">
    <source>
        <dbReference type="SAM" id="SignalP"/>
    </source>
</evidence>